<keyword evidence="14" id="KW-1185">Reference proteome</keyword>
<dbReference type="NCBIfam" id="NF001846">
    <property type="entry name" value="PRK00571.1-3"/>
    <property type="match status" value="1"/>
</dbReference>
<organism evidence="13 14">
    <name type="scientific">Fusibacter bizertensis</name>
    <dbReference type="NCBI Taxonomy" id="1488331"/>
    <lineage>
        <taxon>Bacteria</taxon>
        <taxon>Bacillati</taxon>
        <taxon>Bacillota</taxon>
        <taxon>Clostridia</taxon>
        <taxon>Eubacteriales</taxon>
        <taxon>Eubacteriales Family XII. Incertae Sedis</taxon>
        <taxon>Fusibacter</taxon>
    </lineage>
</organism>
<keyword evidence="3 9" id="KW-0813">Transport</keyword>
<evidence type="ECO:0000256" key="5">
    <source>
        <dbReference type="ARBA" id="ARBA00023065"/>
    </source>
</evidence>
<dbReference type="Pfam" id="PF02823">
    <property type="entry name" value="ATP-synt_DE_N"/>
    <property type="match status" value="1"/>
</dbReference>
<dbReference type="EMBL" id="JARYZI010000006">
    <property type="protein sequence ID" value="MDH8678559.1"/>
    <property type="molecule type" value="Genomic_DNA"/>
</dbReference>
<dbReference type="InterPro" id="IPR020547">
    <property type="entry name" value="ATP_synth_F1_esu_C"/>
</dbReference>
<keyword evidence="5 9" id="KW-0406">Ion transport</keyword>
<dbReference type="PANTHER" id="PTHR13822">
    <property type="entry name" value="ATP SYNTHASE DELTA/EPSILON CHAIN"/>
    <property type="match status" value="1"/>
</dbReference>
<dbReference type="PANTHER" id="PTHR13822:SF10">
    <property type="entry name" value="ATP SYNTHASE EPSILON CHAIN, CHLOROPLASTIC"/>
    <property type="match status" value="1"/>
</dbReference>
<feature type="domain" description="ATP synthase F1 complex delta/epsilon subunit N-terminal" evidence="12">
    <location>
        <begin position="5"/>
        <end position="84"/>
    </location>
</feature>
<evidence type="ECO:0000256" key="4">
    <source>
        <dbReference type="ARBA" id="ARBA00022475"/>
    </source>
</evidence>
<dbReference type="InterPro" id="IPR036771">
    <property type="entry name" value="ATPsynth_dsu/esu_N"/>
</dbReference>
<comment type="caution">
    <text evidence="13">The sequence shown here is derived from an EMBL/GenBank/DDBJ whole genome shotgun (WGS) entry which is preliminary data.</text>
</comment>
<proteinExistence type="inferred from homology"/>
<dbReference type="InterPro" id="IPR036794">
    <property type="entry name" value="ATP_F1_dsu/esu_C_sf"/>
</dbReference>
<keyword evidence="7 9" id="KW-0139">CF(1)</keyword>
<accession>A0ABT6NDP8</accession>
<sequence length="136" mass="15475">MGKKFKLDVVTPDRVFFEEETDMVIVKTTEGDIGILYDHEPLVAPLRIGSMRVRMEDQTFKWAACSAGFLTVSGDHVTVVVDSAEWVDEIDMERALEAKRRAETRIQEGPEKGTDLVRARAALERAINRIKLREVR</sequence>
<evidence type="ECO:0000259" key="12">
    <source>
        <dbReference type="Pfam" id="PF02823"/>
    </source>
</evidence>
<evidence type="ECO:0000259" key="11">
    <source>
        <dbReference type="Pfam" id="PF00401"/>
    </source>
</evidence>
<evidence type="ECO:0000256" key="7">
    <source>
        <dbReference type="ARBA" id="ARBA00023196"/>
    </source>
</evidence>
<evidence type="ECO:0000256" key="2">
    <source>
        <dbReference type="ARBA" id="ARBA00005712"/>
    </source>
</evidence>
<name>A0ABT6NDP8_9FIRM</name>
<comment type="similarity">
    <text evidence="2 9 10">Belongs to the ATPase epsilon chain family.</text>
</comment>
<evidence type="ECO:0000256" key="9">
    <source>
        <dbReference type="HAMAP-Rule" id="MF_00530"/>
    </source>
</evidence>
<evidence type="ECO:0000256" key="6">
    <source>
        <dbReference type="ARBA" id="ARBA00023136"/>
    </source>
</evidence>
<dbReference type="Pfam" id="PF00401">
    <property type="entry name" value="ATP-synt_DE"/>
    <property type="match status" value="1"/>
</dbReference>
<dbReference type="RefSeq" id="WP_281094411.1">
    <property type="nucleotide sequence ID" value="NZ_JARYZI010000006.1"/>
</dbReference>
<keyword evidence="8 9" id="KW-0066">ATP synthesis</keyword>
<evidence type="ECO:0000313" key="14">
    <source>
        <dbReference type="Proteomes" id="UP001158045"/>
    </source>
</evidence>
<evidence type="ECO:0000256" key="3">
    <source>
        <dbReference type="ARBA" id="ARBA00022448"/>
    </source>
</evidence>
<dbReference type="Gene3D" id="2.60.15.10">
    <property type="entry name" value="F0F1 ATP synthase delta/epsilon subunit, N-terminal"/>
    <property type="match status" value="1"/>
</dbReference>
<evidence type="ECO:0000313" key="13">
    <source>
        <dbReference type="EMBL" id="MDH8678559.1"/>
    </source>
</evidence>
<protein>
    <recommendedName>
        <fullName evidence="9">ATP synthase epsilon chain</fullName>
    </recommendedName>
    <alternativeName>
        <fullName evidence="9">ATP synthase F1 sector epsilon subunit</fullName>
    </alternativeName>
    <alternativeName>
        <fullName evidence="9">F-ATPase epsilon subunit</fullName>
    </alternativeName>
</protein>
<comment type="subcellular location">
    <subcellularLocation>
        <location evidence="1 9">Cell membrane</location>
        <topology evidence="1 9">Peripheral membrane protein</topology>
    </subcellularLocation>
</comment>
<dbReference type="SUPFAM" id="SSF51344">
    <property type="entry name" value="Epsilon subunit of F1F0-ATP synthase N-terminal domain"/>
    <property type="match status" value="1"/>
</dbReference>
<evidence type="ECO:0000256" key="8">
    <source>
        <dbReference type="ARBA" id="ARBA00023310"/>
    </source>
</evidence>
<reference evidence="13 14" key="1">
    <citation type="submission" date="2023-04" db="EMBL/GenBank/DDBJ databases">
        <title>Fusibacter bizertensis strain WBS, isolated from littoral bottom sediments of the Arctic seas - biochemical and genomic analysis.</title>
        <authorList>
            <person name="Brioukhanov A.L."/>
        </authorList>
    </citation>
    <scope>NUCLEOTIDE SEQUENCE [LARGE SCALE GENOMIC DNA]</scope>
    <source>
        <strain evidence="13 14">WBS</strain>
    </source>
</reference>
<dbReference type="NCBIfam" id="TIGR01216">
    <property type="entry name" value="ATP_synt_epsi"/>
    <property type="match status" value="1"/>
</dbReference>
<gene>
    <name evidence="9" type="primary">atpC</name>
    <name evidence="13" type="ORF">QE109_10400</name>
</gene>
<evidence type="ECO:0000256" key="1">
    <source>
        <dbReference type="ARBA" id="ARBA00004202"/>
    </source>
</evidence>
<keyword evidence="6 9" id="KW-0472">Membrane</keyword>
<dbReference type="Proteomes" id="UP001158045">
    <property type="component" value="Unassembled WGS sequence"/>
</dbReference>
<evidence type="ECO:0000256" key="10">
    <source>
        <dbReference type="RuleBase" id="RU003656"/>
    </source>
</evidence>
<dbReference type="InterPro" id="IPR001469">
    <property type="entry name" value="ATP_synth_F1_dsu/esu"/>
</dbReference>
<dbReference type="InterPro" id="IPR020546">
    <property type="entry name" value="ATP_synth_F1_dsu/esu_N"/>
</dbReference>
<comment type="subunit">
    <text evidence="9 10">F-type ATPases have 2 components, CF(1) - the catalytic core - and CF(0) - the membrane proton channel. CF(1) has five subunits: alpha(3), beta(3), gamma(1), delta(1), epsilon(1). CF(0) has three main subunits: a, b and c.</text>
</comment>
<keyword evidence="4 9" id="KW-1003">Cell membrane</keyword>
<dbReference type="CDD" id="cd12152">
    <property type="entry name" value="F1-ATPase_delta"/>
    <property type="match status" value="1"/>
</dbReference>
<dbReference type="Gene3D" id="1.20.5.440">
    <property type="entry name" value="ATP synthase delta/epsilon subunit, C-terminal domain"/>
    <property type="match status" value="1"/>
</dbReference>
<comment type="function">
    <text evidence="9">Produces ATP from ADP in the presence of a proton gradient across the membrane.</text>
</comment>
<keyword evidence="9" id="KW-0375">Hydrogen ion transport</keyword>
<feature type="domain" description="ATP synthase epsilon subunit C-terminal" evidence="11">
    <location>
        <begin position="88"/>
        <end position="131"/>
    </location>
</feature>
<dbReference type="SUPFAM" id="SSF46604">
    <property type="entry name" value="Epsilon subunit of F1F0-ATP synthase C-terminal domain"/>
    <property type="match status" value="1"/>
</dbReference>
<dbReference type="HAMAP" id="MF_00530">
    <property type="entry name" value="ATP_synth_epsil_bac"/>
    <property type="match status" value="1"/>
</dbReference>